<comment type="caution">
    <text evidence="2">The sequence shown here is derived from an EMBL/GenBank/DDBJ whole genome shotgun (WGS) entry which is preliminary data.</text>
</comment>
<dbReference type="Proteomes" id="UP000321617">
    <property type="component" value="Unassembled WGS sequence"/>
</dbReference>
<proteinExistence type="predicted"/>
<evidence type="ECO:0000313" key="2">
    <source>
        <dbReference type="EMBL" id="TWJ15571.1"/>
    </source>
</evidence>
<evidence type="ECO:0000256" key="1">
    <source>
        <dbReference type="SAM" id="MobiDB-lite"/>
    </source>
</evidence>
<organism evidence="2 3">
    <name type="scientific">Stackebrandtia albiflava</name>
    <dbReference type="NCBI Taxonomy" id="406432"/>
    <lineage>
        <taxon>Bacteria</taxon>
        <taxon>Bacillati</taxon>
        <taxon>Actinomycetota</taxon>
        <taxon>Actinomycetes</taxon>
        <taxon>Glycomycetales</taxon>
        <taxon>Glycomycetaceae</taxon>
        <taxon>Stackebrandtia</taxon>
    </lineage>
</organism>
<name>A0A562VCN1_9ACTN</name>
<evidence type="ECO:0000313" key="3">
    <source>
        <dbReference type="Proteomes" id="UP000321617"/>
    </source>
</evidence>
<keyword evidence="3" id="KW-1185">Reference proteome</keyword>
<accession>A0A562VCN1</accession>
<dbReference type="OrthoDB" id="4002101at2"/>
<protein>
    <submittedName>
        <fullName evidence="2">Uncharacterized protein</fullName>
    </submittedName>
</protein>
<dbReference type="EMBL" id="VLLL01000005">
    <property type="protein sequence ID" value="TWJ15571.1"/>
    <property type="molecule type" value="Genomic_DNA"/>
</dbReference>
<gene>
    <name evidence="2" type="ORF">LX16_1282</name>
</gene>
<dbReference type="RefSeq" id="WP_147134465.1">
    <property type="nucleotide sequence ID" value="NZ_BAABIJ010000001.1"/>
</dbReference>
<sequence>MTSIEDYVATIDNALKAVEATRFSLAAARRTGDSTSETLHGITAFGAVKTIDTANSRLADAVNGLALVAAAAAEARSIAISAQGLTAVPPTVTVVPPIRAATAVPRDVRRPHRRHTLAKIQPKDAPKRHNTVILPGVDVDSDMARIRDGESEWDAQSRTHTVNGRRYGTKDGGRTFPVDGPGLQPMSRPEYKALLIMIRHRGDLAEAERRADFEPGITGSDWDAALRVFRRHPDFRR</sequence>
<feature type="region of interest" description="Disordered" evidence="1">
    <location>
        <begin position="164"/>
        <end position="184"/>
    </location>
</feature>
<dbReference type="AlphaFoldDB" id="A0A562VCN1"/>
<reference evidence="2 3" key="1">
    <citation type="journal article" date="2013" name="Stand. Genomic Sci.">
        <title>Genomic Encyclopedia of Type Strains, Phase I: The one thousand microbial genomes (KMG-I) project.</title>
        <authorList>
            <person name="Kyrpides N.C."/>
            <person name="Woyke T."/>
            <person name="Eisen J.A."/>
            <person name="Garrity G."/>
            <person name="Lilburn T.G."/>
            <person name="Beck B.J."/>
            <person name="Whitman W.B."/>
            <person name="Hugenholtz P."/>
            <person name="Klenk H.P."/>
        </authorList>
    </citation>
    <scope>NUCLEOTIDE SEQUENCE [LARGE SCALE GENOMIC DNA]</scope>
    <source>
        <strain evidence="2 3">DSM 45044</strain>
    </source>
</reference>